<dbReference type="NCBIfam" id="TIGR00174">
    <property type="entry name" value="miaA"/>
    <property type="match status" value="1"/>
</dbReference>
<accession>V4BHK5</accession>
<feature type="region of interest" description="Disordered" evidence="6">
    <location>
        <begin position="414"/>
        <end position="441"/>
    </location>
</feature>
<dbReference type="HAMAP" id="MF_00185">
    <property type="entry name" value="IPP_trans"/>
    <property type="match status" value="1"/>
</dbReference>
<dbReference type="GO" id="GO:0005739">
    <property type="term" value="C:mitochondrion"/>
    <property type="evidence" value="ECO:0007669"/>
    <property type="project" value="TreeGrafter"/>
</dbReference>
<dbReference type="GO" id="GO:0006400">
    <property type="term" value="P:tRNA modification"/>
    <property type="evidence" value="ECO:0007669"/>
    <property type="project" value="TreeGrafter"/>
</dbReference>
<evidence type="ECO:0000256" key="5">
    <source>
        <dbReference type="RuleBase" id="RU003785"/>
    </source>
</evidence>
<dbReference type="Gene3D" id="3.40.50.300">
    <property type="entry name" value="P-loop containing nucleotide triphosphate hydrolases"/>
    <property type="match status" value="1"/>
</dbReference>
<dbReference type="OrthoDB" id="775260at2759"/>
<dbReference type="GO" id="GO:0005524">
    <property type="term" value="F:ATP binding"/>
    <property type="evidence" value="ECO:0007669"/>
    <property type="project" value="UniProtKB-KW"/>
</dbReference>
<dbReference type="Proteomes" id="UP000030746">
    <property type="component" value="Unassembled WGS sequence"/>
</dbReference>
<dbReference type="InterPro" id="IPR027417">
    <property type="entry name" value="P-loop_NTPase"/>
</dbReference>
<evidence type="ECO:0008006" key="9">
    <source>
        <dbReference type="Google" id="ProtNLM"/>
    </source>
</evidence>
<dbReference type="EMBL" id="KB202719">
    <property type="protein sequence ID" value="ESO88259.1"/>
    <property type="molecule type" value="Genomic_DNA"/>
</dbReference>
<evidence type="ECO:0000256" key="6">
    <source>
        <dbReference type="SAM" id="MobiDB-lite"/>
    </source>
</evidence>
<dbReference type="PANTHER" id="PTHR11088:SF89">
    <property type="entry name" value="TRNA DIMETHYLALLYLTRANSFERASE"/>
    <property type="match status" value="1"/>
</dbReference>
<dbReference type="InterPro" id="IPR018022">
    <property type="entry name" value="IPT"/>
</dbReference>
<dbReference type="OMA" id="WGLHLKS"/>
<gene>
    <name evidence="7" type="ORF">LOTGIDRAFT_219332</name>
</gene>
<evidence type="ECO:0000313" key="7">
    <source>
        <dbReference type="EMBL" id="ESO88259.1"/>
    </source>
</evidence>
<evidence type="ECO:0000256" key="4">
    <source>
        <dbReference type="ARBA" id="ARBA00022840"/>
    </source>
</evidence>
<dbReference type="Gene3D" id="1.10.20.140">
    <property type="match status" value="1"/>
</dbReference>
<dbReference type="STRING" id="225164.V4BHK5"/>
<name>V4BHK5_LOTGI</name>
<dbReference type="KEGG" id="lgi:LOTGIDRAFT_219332"/>
<dbReference type="SUPFAM" id="SSF52540">
    <property type="entry name" value="P-loop containing nucleoside triphosphate hydrolases"/>
    <property type="match status" value="2"/>
</dbReference>
<dbReference type="CTD" id="20246859"/>
<protein>
    <recommendedName>
        <fullName evidence="9">tRNA dimethylallyltransferase</fullName>
    </recommendedName>
</protein>
<proteinExistence type="inferred from homology"/>
<dbReference type="GeneID" id="20246859"/>
<organism evidence="7 8">
    <name type="scientific">Lottia gigantea</name>
    <name type="common">Giant owl limpet</name>
    <dbReference type="NCBI Taxonomy" id="225164"/>
    <lineage>
        <taxon>Eukaryota</taxon>
        <taxon>Metazoa</taxon>
        <taxon>Spiralia</taxon>
        <taxon>Lophotrochozoa</taxon>
        <taxon>Mollusca</taxon>
        <taxon>Gastropoda</taxon>
        <taxon>Patellogastropoda</taxon>
        <taxon>Lottioidea</taxon>
        <taxon>Lottiidae</taxon>
        <taxon>Lottia</taxon>
    </lineage>
</organism>
<keyword evidence="3 5" id="KW-0547">Nucleotide-binding</keyword>
<sequence>MAAPCRRIPVVVVLGATGTGKSKLAIEIGRRFNGEIISTDSMQIYKGLDIVTNKVTPQEQDECPHHMISYLSPLQYSHNVVNFRNKALPIIDKLISEEKVPIIVGGTNYYIESLLWNFLINKKVKASSTDDSELKKEEDPSVAGVDTIQLHKRLQEKDPELAKKIHPHNRRKIVRALEVYDVHGVKASDIYKIQQEDSGSNQRGVLRYTDPCLIWIQTDHDVLIKRLNDRVDAMIEKGLLKELKDFYDENFQQTLDNKRNLDYESGLFQLIGLKEFRKYLRLTEEEKNSDKGRELLEEGIELLKIATRQYAKKQIRWIKNRFLKSQSTNVPPVYSVNSTHVDQWDELVSKPAMKTVEAFMKGIKPDIVPEPFTEFKTEYEYNICDVCNGKVFITKFEWENHISCKKHNKSLVRKRKREGKSDIKRQKLEEDQSKETIEEMS</sequence>
<keyword evidence="4 5" id="KW-0067">ATP-binding</keyword>
<dbReference type="HOGENOM" id="CLU_032616_2_3_1"/>
<keyword evidence="2 5" id="KW-0808">Transferase</keyword>
<feature type="compositionally biased region" description="Basic and acidic residues" evidence="6">
    <location>
        <begin position="419"/>
        <end position="441"/>
    </location>
</feature>
<dbReference type="RefSeq" id="XP_009060979.1">
    <property type="nucleotide sequence ID" value="XM_009062731.1"/>
</dbReference>
<evidence type="ECO:0000256" key="3">
    <source>
        <dbReference type="ARBA" id="ARBA00022741"/>
    </source>
</evidence>
<dbReference type="Pfam" id="PF01715">
    <property type="entry name" value="IPPT"/>
    <property type="match status" value="1"/>
</dbReference>
<evidence type="ECO:0000313" key="8">
    <source>
        <dbReference type="Proteomes" id="UP000030746"/>
    </source>
</evidence>
<comment type="similarity">
    <text evidence="1 5">Belongs to the IPP transferase family.</text>
</comment>
<dbReference type="PANTHER" id="PTHR11088">
    <property type="entry name" value="TRNA DIMETHYLALLYLTRANSFERASE"/>
    <property type="match status" value="1"/>
</dbReference>
<dbReference type="InterPro" id="IPR039657">
    <property type="entry name" value="Dimethylallyltransferase"/>
</dbReference>
<evidence type="ECO:0000256" key="1">
    <source>
        <dbReference type="ARBA" id="ARBA00005842"/>
    </source>
</evidence>
<reference evidence="7 8" key="1">
    <citation type="journal article" date="2013" name="Nature">
        <title>Insights into bilaterian evolution from three spiralian genomes.</title>
        <authorList>
            <person name="Simakov O."/>
            <person name="Marletaz F."/>
            <person name="Cho S.J."/>
            <person name="Edsinger-Gonzales E."/>
            <person name="Havlak P."/>
            <person name="Hellsten U."/>
            <person name="Kuo D.H."/>
            <person name="Larsson T."/>
            <person name="Lv J."/>
            <person name="Arendt D."/>
            <person name="Savage R."/>
            <person name="Osoegawa K."/>
            <person name="de Jong P."/>
            <person name="Grimwood J."/>
            <person name="Chapman J.A."/>
            <person name="Shapiro H."/>
            <person name="Aerts A."/>
            <person name="Otillar R.P."/>
            <person name="Terry A.Y."/>
            <person name="Boore J.L."/>
            <person name="Grigoriev I.V."/>
            <person name="Lindberg D.R."/>
            <person name="Seaver E.C."/>
            <person name="Weisblat D.A."/>
            <person name="Putnam N.H."/>
            <person name="Rokhsar D.S."/>
        </authorList>
    </citation>
    <scope>NUCLEOTIDE SEQUENCE [LARGE SCALE GENOMIC DNA]</scope>
</reference>
<dbReference type="GO" id="GO:0052381">
    <property type="term" value="F:tRNA dimethylallyltransferase activity"/>
    <property type="evidence" value="ECO:0007669"/>
    <property type="project" value="InterPro"/>
</dbReference>
<keyword evidence="8" id="KW-1185">Reference proteome</keyword>
<dbReference type="AlphaFoldDB" id="V4BHK5"/>
<evidence type="ECO:0000256" key="2">
    <source>
        <dbReference type="ARBA" id="ARBA00022679"/>
    </source>
</evidence>